<keyword evidence="4" id="KW-0285">Flavoprotein</keyword>
<dbReference type="GO" id="GO:0000166">
    <property type="term" value="F:nucleotide binding"/>
    <property type="evidence" value="ECO:0007669"/>
    <property type="project" value="UniProtKB-KW"/>
</dbReference>
<dbReference type="Pfam" id="PF03060">
    <property type="entry name" value="NMO"/>
    <property type="match status" value="1"/>
</dbReference>
<organism evidence="12 13">
    <name type="scientific">Dyella telluris</name>
    <dbReference type="NCBI Taxonomy" id="2763498"/>
    <lineage>
        <taxon>Bacteria</taxon>
        <taxon>Pseudomonadati</taxon>
        <taxon>Pseudomonadota</taxon>
        <taxon>Gammaproteobacteria</taxon>
        <taxon>Lysobacterales</taxon>
        <taxon>Rhodanobacteraceae</taxon>
        <taxon>Dyella</taxon>
    </lineage>
</organism>
<keyword evidence="3" id="KW-0216">Detoxification</keyword>
<sequence>MASNASSSLLAALGISVPIVQAPMAGVSSPAMAAAVSNSGGLGSLGVGAMTAAKAREAIHAFRQSSEGPLNINLFVHQPAHADAAKEAAWLARLAPEFSRFDARPPVSLKEIYTSFLVDDDMLAMLVDERPSVVSFHFGLPRPEQVKALHEAGIFLMGSATNLHEAKALEGAGMDAIVAQGYEAGGHRGVFDPNAEDSQLGTFALTRVLVESLRIPVIAAGGIMDGAGIAAALKLGAAAAQLGTAFVVTDESLADAGYRKAMASEAANATVMTRAVSGRPARSLASLFTRLGASVPAADIPDYPISYDAGKALNAAARAAGEAGYGAHWAGQGAPLARPMSAQALMRTLINEWRLDS</sequence>
<evidence type="ECO:0000256" key="5">
    <source>
        <dbReference type="ARBA" id="ARBA00022643"/>
    </source>
</evidence>
<keyword evidence="8 12" id="KW-0503">Monooxygenase</keyword>
<dbReference type="InterPro" id="IPR004136">
    <property type="entry name" value="NMO"/>
</dbReference>
<dbReference type="CDD" id="cd04730">
    <property type="entry name" value="NPD_like"/>
    <property type="match status" value="1"/>
</dbReference>
<evidence type="ECO:0000256" key="4">
    <source>
        <dbReference type="ARBA" id="ARBA00022630"/>
    </source>
</evidence>
<comment type="similarity">
    <text evidence="2">Belongs to the nitronate monooxygenase family. NMO class I subfamily.</text>
</comment>
<accession>A0A7G8Q5H5</accession>
<dbReference type="PANTHER" id="PTHR42747:SF3">
    <property type="entry name" value="NITRONATE MONOOXYGENASE-RELATED"/>
    <property type="match status" value="1"/>
</dbReference>
<comment type="catalytic activity">
    <reaction evidence="10">
        <text>3 propionate 3-nitronate + 3 O2 + H2O = 3 3-oxopropanoate + 2 nitrate + nitrite + H2O2 + 3 H(+)</text>
        <dbReference type="Rhea" id="RHEA:57332"/>
        <dbReference type="ChEBI" id="CHEBI:15377"/>
        <dbReference type="ChEBI" id="CHEBI:15378"/>
        <dbReference type="ChEBI" id="CHEBI:15379"/>
        <dbReference type="ChEBI" id="CHEBI:16240"/>
        <dbReference type="ChEBI" id="CHEBI:16301"/>
        <dbReference type="ChEBI" id="CHEBI:17632"/>
        <dbReference type="ChEBI" id="CHEBI:33190"/>
        <dbReference type="ChEBI" id="CHEBI:136067"/>
    </reaction>
</comment>
<dbReference type="FunFam" id="3.20.20.70:FF:000154">
    <property type="entry name" value="Probable nitronate monooxygenase"/>
    <property type="match status" value="1"/>
</dbReference>
<name>A0A7G8Q5H5_9GAMM</name>
<protein>
    <recommendedName>
        <fullName evidence="11">Nitronate monooxygenase</fullName>
    </recommendedName>
    <alternativeName>
        <fullName evidence="9">Propionate 3-nitronate monooxygenase</fullName>
    </alternativeName>
</protein>
<dbReference type="Proteomes" id="UP000515873">
    <property type="component" value="Chromosome"/>
</dbReference>
<evidence type="ECO:0000313" key="13">
    <source>
        <dbReference type="Proteomes" id="UP000515873"/>
    </source>
</evidence>
<evidence type="ECO:0000256" key="6">
    <source>
        <dbReference type="ARBA" id="ARBA00022741"/>
    </source>
</evidence>
<reference evidence="12 13" key="1">
    <citation type="submission" date="2020-08" db="EMBL/GenBank/DDBJ databases">
        <title>Dyella sp. G9 isolated from forest soil.</title>
        <authorList>
            <person name="Fu J."/>
            <person name="Qiu L."/>
        </authorList>
    </citation>
    <scope>NUCLEOTIDE SEQUENCE [LARGE SCALE GENOMIC DNA]</scope>
    <source>
        <strain evidence="12 13">G9</strain>
    </source>
</reference>
<dbReference type="GO" id="GO:0018580">
    <property type="term" value="F:nitronate monooxygenase activity"/>
    <property type="evidence" value="ECO:0007669"/>
    <property type="project" value="InterPro"/>
</dbReference>
<keyword evidence="6" id="KW-0547">Nucleotide-binding</keyword>
<dbReference type="EMBL" id="CP060412">
    <property type="protein sequence ID" value="QNK02033.1"/>
    <property type="molecule type" value="Genomic_DNA"/>
</dbReference>
<keyword evidence="7" id="KW-0560">Oxidoreductase</keyword>
<evidence type="ECO:0000256" key="2">
    <source>
        <dbReference type="ARBA" id="ARBA00009881"/>
    </source>
</evidence>
<evidence type="ECO:0000256" key="11">
    <source>
        <dbReference type="ARBA" id="ARBA00067136"/>
    </source>
</evidence>
<comment type="cofactor">
    <cofactor evidence="1">
        <name>FMN</name>
        <dbReference type="ChEBI" id="CHEBI:58210"/>
    </cofactor>
</comment>
<gene>
    <name evidence="12" type="ORF">H8F01_02385</name>
</gene>
<dbReference type="PANTHER" id="PTHR42747">
    <property type="entry name" value="NITRONATE MONOOXYGENASE-RELATED"/>
    <property type="match status" value="1"/>
</dbReference>
<dbReference type="InterPro" id="IPR013785">
    <property type="entry name" value="Aldolase_TIM"/>
</dbReference>
<keyword evidence="13" id="KW-1185">Reference proteome</keyword>
<dbReference type="AlphaFoldDB" id="A0A7G8Q5H5"/>
<evidence type="ECO:0000256" key="3">
    <source>
        <dbReference type="ARBA" id="ARBA00022575"/>
    </source>
</evidence>
<dbReference type="GO" id="GO:0009636">
    <property type="term" value="P:response to toxic substance"/>
    <property type="evidence" value="ECO:0007669"/>
    <property type="project" value="UniProtKB-KW"/>
</dbReference>
<dbReference type="SUPFAM" id="SSF51412">
    <property type="entry name" value="Inosine monophosphate dehydrogenase (IMPDH)"/>
    <property type="match status" value="1"/>
</dbReference>
<evidence type="ECO:0000256" key="8">
    <source>
        <dbReference type="ARBA" id="ARBA00023033"/>
    </source>
</evidence>
<evidence type="ECO:0000256" key="10">
    <source>
        <dbReference type="ARBA" id="ARBA00049401"/>
    </source>
</evidence>
<dbReference type="KEGG" id="dtl:H8F01_02385"/>
<evidence type="ECO:0000256" key="1">
    <source>
        <dbReference type="ARBA" id="ARBA00001917"/>
    </source>
</evidence>
<evidence type="ECO:0000313" key="12">
    <source>
        <dbReference type="EMBL" id="QNK02033.1"/>
    </source>
</evidence>
<evidence type="ECO:0000256" key="9">
    <source>
        <dbReference type="ARBA" id="ARBA00031155"/>
    </source>
</evidence>
<evidence type="ECO:0000256" key="7">
    <source>
        <dbReference type="ARBA" id="ARBA00023002"/>
    </source>
</evidence>
<keyword evidence="5" id="KW-0288">FMN</keyword>
<dbReference type="Gene3D" id="3.20.20.70">
    <property type="entry name" value="Aldolase class I"/>
    <property type="match status" value="1"/>
</dbReference>
<proteinExistence type="inferred from homology"/>